<keyword evidence="4" id="KW-1185">Reference proteome</keyword>
<proteinExistence type="predicted"/>
<evidence type="ECO:0000256" key="1">
    <source>
        <dbReference type="SAM" id="MobiDB-lite"/>
    </source>
</evidence>
<evidence type="ECO:0000259" key="2">
    <source>
        <dbReference type="Pfam" id="PF01726"/>
    </source>
</evidence>
<dbReference type="InterPro" id="IPR036388">
    <property type="entry name" value="WH-like_DNA-bd_sf"/>
</dbReference>
<reference evidence="3 4" key="1">
    <citation type="journal article" date="2022" name="Syst. Appl. Microbiol.">
        <title>Rhodopirellula aestuarii sp. nov., a novel member of the genus Rhodopirellula isolated from brackish sediments collected in the Tagus River estuary, Portugal.</title>
        <authorList>
            <person name="Vitorino I.R."/>
            <person name="Klimek D."/>
            <person name="Calusinska M."/>
            <person name="Lobo-da-Cunha A."/>
            <person name="Vasconcelos V."/>
            <person name="Lage O.M."/>
        </authorList>
    </citation>
    <scope>NUCLEOTIDE SEQUENCE [LARGE SCALE GENOMIC DNA]</scope>
    <source>
        <strain evidence="3 4">ICT_H3.1</strain>
    </source>
</reference>
<protein>
    <submittedName>
        <fullName evidence="3">MarR family transcriptional regulator</fullName>
    </submittedName>
</protein>
<comment type="caution">
    <text evidence="3">The sequence shown here is derived from an EMBL/GenBank/DDBJ whole genome shotgun (WGS) entry which is preliminary data.</text>
</comment>
<dbReference type="RefSeq" id="WP_250926692.1">
    <property type="nucleotide sequence ID" value="NZ_JAMQBK010000001.1"/>
</dbReference>
<dbReference type="InterPro" id="IPR036390">
    <property type="entry name" value="WH_DNA-bd_sf"/>
</dbReference>
<dbReference type="Pfam" id="PF01726">
    <property type="entry name" value="LexA_DNA_bind"/>
    <property type="match status" value="1"/>
</dbReference>
<evidence type="ECO:0000313" key="4">
    <source>
        <dbReference type="Proteomes" id="UP001202961"/>
    </source>
</evidence>
<feature type="domain" description="LexA repressor DNA-binding" evidence="2">
    <location>
        <begin position="1"/>
        <end position="63"/>
    </location>
</feature>
<feature type="region of interest" description="Disordered" evidence="1">
    <location>
        <begin position="98"/>
        <end position="117"/>
    </location>
</feature>
<dbReference type="SUPFAM" id="SSF46785">
    <property type="entry name" value="Winged helix' DNA-binding domain"/>
    <property type="match status" value="1"/>
</dbReference>
<dbReference type="EMBL" id="JAMQBK010000001">
    <property type="protein sequence ID" value="MCM2369017.1"/>
    <property type="molecule type" value="Genomic_DNA"/>
</dbReference>
<gene>
    <name evidence="3" type="ORF">NB063_00115</name>
</gene>
<dbReference type="Proteomes" id="UP001202961">
    <property type="component" value="Unassembled WGS sequence"/>
</dbReference>
<name>A0ABT0TWK8_9BACT</name>
<evidence type="ECO:0000313" key="3">
    <source>
        <dbReference type="EMBL" id="MCM2369017.1"/>
    </source>
</evidence>
<sequence>MPHFTDTQGKCLSFIHAYTDGFGQPPSMQEIADAMNVSTPSVNGMLKTLEKKGLIKRQPGVARSIEILSAPETLPRWKKVMKATIQFWASQRCIGGNARSDRHSNRGQPQSQRGSIGWLTRYSSRPEVLTILRMNLSVKGWAGVAICPWS</sequence>
<organism evidence="3 4">
    <name type="scientific">Aporhodopirellula aestuarii</name>
    <dbReference type="NCBI Taxonomy" id="2950107"/>
    <lineage>
        <taxon>Bacteria</taxon>
        <taxon>Pseudomonadati</taxon>
        <taxon>Planctomycetota</taxon>
        <taxon>Planctomycetia</taxon>
        <taxon>Pirellulales</taxon>
        <taxon>Pirellulaceae</taxon>
        <taxon>Aporhodopirellula</taxon>
    </lineage>
</organism>
<dbReference type="Gene3D" id="1.10.10.10">
    <property type="entry name" value="Winged helix-like DNA-binding domain superfamily/Winged helix DNA-binding domain"/>
    <property type="match status" value="1"/>
</dbReference>
<dbReference type="InterPro" id="IPR006199">
    <property type="entry name" value="LexA_DNA-bd_dom"/>
</dbReference>
<accession>A0ABT0TWK8</accession>